<dbReference type="PANTHER" id="PTHR32309">
    <property type="entry name" value="TYROSINE-PROTEIN KINASE"/>
    <property type="match status" value="1"/>
</dbReference>
<comment type="subcellular location">
    <subcellularLocation>
        <location evidence="1">Cell membrane</location>
        <topology evidence="1">Multi-pass membrane protein</topology>
    </subcellularLocation>
</comment>
<dbReference type="Pfam" id="PF13807">
    <property type="entry name" value="GNVR"/>
    <property type="match status" value="1"/>
</dbReference>
<protein>
    <submittedName>
        <fullName evidence="10">Capsular polysaccharide biosynthsis protein</fullName>
    </submittedName>
</protein>
<feature type="domain" description="Polysaccharide chain length determinant N-terminal" evidence="8">
    <location>
        <begin position="6"/>
        <end position="94"/>
    </location>
</feature>
<keyword evidence="5 7" id="KW-1133">Transmembrane helix</keyword>
<dbReference type="RefSeq" id="WP_055268182.1">
    <property type="nucleotide sequence ID" value="NZ_CABIXQ010000029.1"/>
</dbReference>
<dbReference type="GO" id="GO:0005886">
    <property type="term" value="C:plasma membrane"/>
    <property type="evidence" value="ECO:0007669"/>
    <property type="project" value="UniProtKB-SubCell"/>
</dbReference>
<dbReference type="AlphaFoldDB" id="A0A174KY23"/>
<feature type="transmembrane region" description="Helical" evidence="7">
    <location>
        <begin position="174"/>
        <end position="194"/>
    </location>
</feature>
<dbReference type="Proteomes" id="UP000095594">
    <property type="component" value="Unassembled WGS sequence"/>
</dbReference>
<dbReference type="InterPro" id="IPR003856">
    <property type="entry name" value="LPS_length_determ_N"/>
</dbReference>
<evidence type="ECO:0000259" key="9">
    <source>
        <dbReference type="Pfam" id="PF13807"/>
    </source>
</evidence>
<name>A0A174KY23_9CLOT</name>
<evidence type="ECO:0000256" key="4">
    <source>
        <dbReference type="ARBA" id="ARBA00022692"/>
    </source>
</evidence>
<evidence type="ECO:0000256" key="6">
    <source>
        <dbReference type="ARBA" id="ARBA00023136"/>
    </source>
</evidence>
<evidence type="ECO:0000256" key="3">
    <source>
        <dbReference type="ARBA" id="ARBA00022475"/>
    </source>
</evidence>
<evidence type="ECO:0000313" key="10">
    <source>
        <dbReference type="EMBL" id="CUP16922.1"/>
    </source>
</evidence>
<dbReference type="InterPro" id="IPR050445">
    <property type="entry name" value="Bact_polysacc_biosynth/exp"/>
</dbReference>
<keyword evidence="3" id="KW-1003">Cell membrane</keyword>
<keyword evidence="4 7" id="KW-0812">Transmembrane</keyword>
<comment type="similarity">
    <text evidence="2">Belongs to the CpsC/CapA family.</text>
</comment>
<evidence type="ECO:0000313" key="11">
    <source>
        <dbReference type="Proteomes" id="UP000095594"/>
    </source>
</evidence>
<feature type="transmembrane region" description="Helical" evidence="7">
    <location>
        <begin position="21"/>
        <end position="41"/>
    </location>
</feature>
<dbReference type="PANTHER" id="PTHR32309:SF13">
    <property type="entry name" value="FERRIC ENTEROBACTIN TRANSPORT PROTEIN FEPE"/>
    <property type="match status" value="1"/>
</dbReference>
<accession>A0A174KY23</accession>
<feature type="domain" description="Tyrosine-protein kinase G-rich" evidence="9">
    <location>
        <begin position="152"/>
        <end position="193"/>
    </location>
</feature>
<sequence>MEEQVISIEEIFAALKKRWKMIALITILATVVSGILSFFVIEPVYEASTKVFIGKEESSEEGYNSSDIQMYQKLLKTYSEAIKTRDLIDAAIKDSGYDLTTGQVSSGLTVTPITDTQILQIKYQSLDPKECEVVLKSISKAFVKTATDLVPNGNVRIIEGVELPKNPISPNKKMNIAIAFLLGLMVSVGLVFLLEYMDNSYKTKEQLENELEIPVLGVIPNLDEV</sequence>
<dbReference type="GO" id="GO:0004713">
    <property type="term" value="F:protein tyrosine kinase activity"/>
    <property type="evidence" value="ECO:0007669"/>
    <property type="project" value="TreeGrafter"/>
</dbReference>
<evidence type="ECO:0000256" key="1">
    <source>
        <dbReference type="ARBA" id="ARBA00004651"/>
    </source>
</evidence>
<evidence type="ECO:0000256" key="2">
    <source>
        <dbReference type="ARBA" id="ARBA00006683"/>
    </source>
</evidence>
<proteinExistence type="inferred from homology"/>
<evidence type="ECO:0000256" key="5">
    <source>
        <dbReference type="ARBA" id="ARBA00022989"/>
    </source>
</evidence>
<evidence type="ECO:0000259" key="8">
    <source>
        <dbReference type="Pfam" id="PF02706"/>
    </source>
</evidence>
<evidence type="ECO:0000256" key="7">
    <source>
        <dbReference type="SAM" id="Phobius"/>
    </source>
</evidence>
<dbReference type="OrthoDB" id="2360475at2"/>
<dbReference type="InterPro" id="IPR032807">
    <property type="entry name" value="GNVR"/>
</dbReference>
<organism evidence="10 11">
    <name type="scientific">Clostridium disporicum</name>
    <dbReference type="NCBI Taxonomy" id="84024"/>
    <lineage>
        <taxon>Bacteria</taxon>
        <taxon>Bacillati</taxon>
        <taxon>Bacillota</taxon>
        <taxon>Clostridia</taxon>
        <taxon>Eubacteriales</taxon>
        <taxon>Clostridiaceae</taxon>
        <taxon>Clostridium</taxon>
    </lineage>
</organism>
<keyword evidence="6 7" id="KW-0472">Membrane</keyword>
<gene>
    <name evidence="10" type="primary">cap8A_3</name>
    <name evidence="10" type="ORF">ERS852471_03129</name>
</gene>
<dbReference type="EMBL" id="CYZX01000029">
    <property type="protein sequence ID" value="CUP16922.1"/>
    <property type="molecule type" value="Genomic_DNA"/>
</dbReference>
<reference evidence="10 11" key="1">
    <citation type="submission" date="2015-09" db="EMBL/GenBank/DDBJ databases">
        <authorList>
            <consortium name="Pathogen Informatics"/>
        </authorList>
    </citation>
    <scope>NUCLEOTIDE SEQUENCE [LARGE SCALE GENOMIC DNA]</scope>
    <source>
        <strain evidence="10 11">2789STDY5834856</strain>
    </source>
</reference>
<dbReference type="Pfam" id="PF02706">
    <property type="entry name" value="Wzz"/>
    <property type="match status" value="1"/>
</dbReference>